<reference evidence="3 4" key="1">
    <citation type="journal article" date="2013" name="Nature">
        <title>Insights into bilaterian evolution from three spiralian genomes.</title>
        <authorList>
            <person name="Simakov O."/>
            <person name="Marletaz F."/>
            <person name="Cho S.J."/>
            <person name="Edsinger-Gonzales E."/>
            <person name="Havlak P."/>
            <person name="Hellsten U."/>
            <person name="Kuo D.H."/>
            <person name="Larsson T."/>
            <person name="Lv J."/>
            <person name="Arendt D."/>
            <person name="Savage R."/>
            <person name="Osoegawa K."/>
            <person name="de Jong P."/>
            <person name="Grimwood J."/>
            <person name="Chapman J.A."/>
            <person name="Shapiro H."/>
            <person name="Aerts A."/>
            <person name="Otillar R.P."/>
            <person name="Terry A.Y."/>
            <person name="Boore J.L."/>
            <person name="Grigoriev I.V."/>
            <person name="Lindberg D.R."/>
            <person name="Seaver E.C."/>
            <person name="Weisblat D.A."/>
            <person name="Putnam N.H."/>
            <person name="Rokhsar D.S."/>
        </authorList>
    </citation>
    <scope>NUCLEOTIDE SEQUENCE [LARGE SCALE GENOMIC DNA]</scope>
</reference>
<dbReference type="PANTHER" id="PTHR15901">
    <property type="entry name" value="TESTICULAR HAPLOID EXPRESSED GENE PROTEIN"/>
    <property type="match status" value="1"/>
</dbReference>
<dbReference type="InterPro" id="IPR042401">
    <property type="entry name" value="SPMAP2-like"/>
</dbReference>
<protein>
    <submittedName>
        <fullName evidence="3">Uncharacterized protein</fullName>
    </submittedName>
</protein>
<evidence type="ECO:0000256" key="1">
    <source>
        <dbReference type="ARBA" id="ARBA00022737"/>
    </source>
</evidence>
<dbReference type="Proteomes" id="UP000030746">
    <property type="component" value="Unassembled WGS sequence"/>
</dbReference>
<dbReference type="GO" id="GO:0007283">
    <property type="term" value="P:spermatogenesis"/>
    <property type="evidence" value="ECO:0007669"/>
    <property type="project" value="TreeGrafter"/>
</dbReference>
<dbReference type="AlphaFoldDB" id="V4B569"/>
<evidence type="ECO:0000313" key="4">
    <source>
        <dbReference type="Proteomes" id="UP000030746"/>
    </source>
</evidence>
<gene>
    <name evidence="3" type="ORF">LOTGIDRAFT_237889</name>
</gene>
<feature type="region of interest" description="Disordered" evidence="2">
    <location>
        <begin position="226"/>
        <end position="249"/>
    </location>
</feature>
<dbReference type="InterPro" id="IPR006623">
    <property type="entry name" value="THEG"/>
</dbReference>
<dbReference type="STRING" id="225164.V4B569"/>
<dbReference type="SMART" id="SM00705">
    <property type="entry name" value="THEG"/>
    <property type="match status" value="6"/>
</dbReference>
<dbReference type="RefSeq" id="XP_009046682.1">
    <property type="nucleotide sequence ID" value="XM_009048434.1"/>
</dbReference>
<dbReference type="HOGENOM" id="CLU_061711_1_1_1"/>
<dbReference type="PANTHER" id="PTHR15901:SF16">
    <property type="entry name" value="TESTICULAR HAPLOID EXPRESSED GENE PROTEIN"/>
    <property type="match status" value="1"/>
</dbReference>
<dbReference type="KEGG" id="lgi:LOTGIDRAFT_237889"/>
<dbReference type="Pfam" id="PF14912">
    <property type="entry name" value="THEG"/>
    <property type="match status" value="4"/>
</dbReference>
<sequence length="249" mass="28465">MATATRRIDVLAKPKSVHPEHSDDRRSVYWIDRKPIQPGPGGTTKIVITGRVEELSKSKDVNKEYVYHRPTPIWEVKPGALKATASGRVEQLSLHKTYNRHQMERPPHTTVTEAAKSANITDRLENLAKPKNRIDRFEVNEKEWGETQPVSEAAKKARITERVESLAEPKQPHSQFQPAKPIMWEVSDLAIKALASLRLQQLSRPRSRTMIKDDYDPYVVSRAARKAKATGRVEELSEPIERKKRDKKV</sequence>
<organism evidence="3 4">
    <name type="scientific">Lottia gigantea</name>
    <name type="common">Giant owl limpet</name>
    <dbReference type="NCBI Taxonomy" id="225164"/>
    <lineage>
        <taxon>Eukaryota</taxon>
        <taxon>Metazoa</taxon>
        <taxon>Spiralia</taxon>
        <taxon>Lophotrochozoa</taxon>
        <taxon>Mollusca</taxon>
        <taxon>Gastropoda</taxon>
        <taxon>Patellogastropoda</taxon>
        <taxon>Lottioidea</taxon>
        <taxon>Lottiidae</taxon>
        <taxon>Lottia</taxon>
    </lineage>
</organism>
<accession>V4B569</accession>
<name>V4B569_LOTGI</name>
<evidence type="ECO:0000313" key="3">
    <source>
        <dbReference type="EMBL" id="ESP02661.1"/>
    </source>
</evidence>
<keyword evidence="4" id="KW-1185">Reference proteome</keyword>
<dbReference type="GeneID" id="20250591"/>
<dbReference type="OMA" id="YWVDKIP"/>
<keyword evidence="1" id="KW-0677">Repeat</keyword>
<feature type="region of interest" description="Disordered" evidence="2">
    <location>
        <begin position="1"/>
        <end position="26"/>
    </location>
</feature>
<dbReference type="OrthoDB" id="25466at2759"/>
<feature type="compositionally biased region" description="Basic and acidic residues" evidence="2">
    <location>
        <begin position="231"/>
        <end position="249"/>
    </location>
</feature>
<evidence type="ECO:0000256" key="2">
    <source>
        <dbReference type="SAM" id="MobiDB-lite"/>
    </source>
</evidence>
<dbReference type="CTD" id="20250591"/>
<proteinExistence type="predicted"/>
<dbReference type="EMBL" id="KB200149">
    <property type="protein sequence ID" value="ESP02661.1"/>
    <property type="molecule type" value="Genomic_DNA"/>
</dbReference>